<keyword evidence="4 7" id="KW-0472">Membrane</keyword>
<dbReference type="GO" id="GO:0008932">
    <property type="term" value="F:lytic endotransglycosylase activity"/>
    <property type="evidence" value="ECO:0007669"/>
    <property type="project" value="UniProtKB-UniRule"/>
</dbReference>
<dbReference type="GO" id="GO:0005886">
    <property type="term" value="C:plasma membrane"/>
    <property type="evidence" value="ECO:0007669"/>
    <property type="project" value="UniProtKB-SubCell"/>
</dbReference>
<dbReference type="EC" id="4.2.2.29" evidence="7"/>
<dbReference type="NCBIfam" id="TIGR00247">
    <property type="entry name" value="endolytic transglycosylase MltG"/>
    <property type="match status" value="1"/>
</dbReference>
<dbReference type="Gene3D" id="3.30.160.60">
    <property type="entry name" value="Classic Zinc Finger"/>
    <property type="match status" value="1"/>
</dbReference>
<comment type="caution">
    <text evidence="8">The sequence shown here is derived from an EMBL/GenBank/DDBJ whole genome shotgun (WGS) entry which is preliminary data.</text>
</comment>
<accession>A0A523TDU1</accession>
<comment type="function">
    <text evidence="7">Functions as a peptidoglycan terminase that cleaves nascent peptidoglycan strands endolytically to terminate their elongation.</text>
</comment>
<name>A0A523TDU1_UNCAE</name>
<sequence length="331" mass="38162">MQLRFFWWKKVAAPVVFLMIFLVISWVFLPLHSQGRKVVTIPPGVDSLEIAHILSREKVIKNKFVFVFLSKILGWEQNLKAGKYEFFAPSMLEVLEKLQKGQIKTHRVTFPEGLPKWEIAEMLNQRGIVGKEEFLAVVNNPGIYEDEFSFSLPEDSLEGYLYPDTYHFIEGEAPEEIVRKFLSRFEEIILPLYEKLHGEDKSSLQKLIILASIVEKEARISSEKATIAGVFYNRLRKGMRLMADPTIKYALGDFGEKLDRQSLKTPSPYNTYLYFGFPPGPICSPGRETVYAALHPAKVDYLYFVARGDGSHQFSKDYSEHLRAVYQYQRG</sequence>
<keyword evidence="2 7" id="KW-0812">Transmembrane</keyword>
<comment type="similarity">
    <text evidence="7">Belongs to the transglycosylase MltG family.</text>
</comment>
<keyword evidence="3 7" id="KW-1133">Transmembrane helix</keyword>
<evidence type="ECO:0000256" key="6">
    <source>
        <dbReference type="ARBA" id="ARBA00023316"/>
    </source>
</evidence>
<dbReference type="CDD" id="cd08010">
    <property type="entry name" value="MltG_like"/>
    <property type="match status" value="1"/>
</dbReference>
<dbReference type="Gene3D" id="3.30.1490.480">
    <property type="entry name" value="Endolytic murein transglycosylase"/>
    <property type="match status" value="1"/>
</dbReference>
<protein>
    <recommendedName>
        <fullName evidence="7">Endolytic murein transglycosylase</fullName>
        <ecNumber evidence="7">4.2.2.29</ecNumber>
    </recommendedName>
    <alternativeName>
        <fullName evidence="7">Peptidoglycan lytic transglycosylase</fullName>
    </alternativeName>
    <alternativeName>
        <fullName evidence="7">Peptidoglycan polymerization terminase</fullName>
    </alternativeName>
</protein>
<keyword evidence="6 7" id="KW-0961">Cell wall biogenesis/degradation</keyword>
<evidence type="ECO:0000256" key="7">
    <source>
        <dbReference type="HAMAP-Rule" id="MF_02065"/>
    </source>
</evidence>
<keyword evidence="5 7" id="KW-0456">Lyase</keyword>
<dbReference type="PANTHER" id="PTHR30518">
    <property type="entry name" value="ENDOLYTIC MUREIN TRANSGLYCOSYLASE"/>
    <property type="match status" value="1"/>
</dbReference>
<evidence type="ECO:0000256" key="4">
    <source>
        <dbReference type="ARBA" id="ARBA00023136"/>
    </source>
</evidence>
<dbReference type="InterPro" id="IPR003770">
    <property type="entry name" value="MLTG-like"/>
</dbReference>
<dbReference type="AlphaFoldDB" id="A0A523TDU1"/>
<dbReference type="Pfam" id="PF02618">
    <property type="entry name" value="YceG"/>
    <property type="match status" value="1"/>
</dbReference>
<evidence type="ECO:0000256" key="2">
    <source>
        <dbReference type="ARBA" id="ARBA00022692"/>
    </source>
</evidence>
<feature type="site" description="Important for catalytic activity" evidence="7">
    <location>
        <position position="217"/>
    </location>
</feature>
<comment type="catalytic activity">
    <reaction evidence="7">
        <text>a peptidoglycan chain = a peptidoglycan chain with N-acetyl-1,6-anhydromuramyl-[peptide] at the reducing end + a peptidoglycan chain with N-acetylglucosamine at the non-reducing end.</text>
        <dbReference type="EC" id="4.2.2.29"/>
    </reaction>
</comment>
<dbReference type="PANTHER" id="PTHR30518:SF2">
    <property type="entry name" value="ENDOLYTIC MUREIN TRANSGLYCOSYLASE"/>
    <property type="match status" value="1"/>
</dbReference>
<evidence type="ECO:0000256" key="5">
    <source>
        <dbReference type="ARBA" id="ARBA00023239"/>
    </source>
</evidence>
<dbReference type="GO" id="GO:0071555">
    <property type="term" value="P:cell wall organization"/>
    <property type="evidence" value="ECO:0007669"/>
    <property type="project" value="UniProtKB-KW"/>
</dbReference>
<feature type="transmembrane region" description="Helical" evidence="7">
    <location>
        <begin position="12"/>
        <end position="29"/>
    </location>
</feature>
<reference evidence="8 9" key="1">
    <citation type="submission" date="2019-03" db="EMBL/GenBank/DDBJ databases">
        <title>Metabolic potential of uncultured bacteria and archaea associated with petroleum seepage in deep-sea sediments.</title>
        <authorList>
            <person name="Dong X."/>
            <person name="Hubert C."/>
        </authorList>
    </citation>
    <scope>NUCLEOTIDE SEQUENCE [LARGE SCALE GENOMIC DNA]</scope>
    <source>
        <strain evidence="8">E44_bin3</strain>
    </source>
</reference>
<keyword evidence="1 7" id="KW-1003">Cell membrane</keyword>
<evidence type="ECO:0000256" key="1">
    <source>
        <dbReference type="ARBA" id="ARBA00022475"/>
    </source>
</evidence>
<evidence type="ECO:0000313" key="8">
    <source>
        <dbReference type="EMBL" id="TET28455.1"/>
    </source>
</evidence>
<evidence type="ECO:0000313" key="9">
    <source>
        <dbReference type="Proteomes" id="UP000316517"/>
    </source>
</evidence>
<dbReference type="Proteomes" id="UP000316517">
    <property type="component" value="Unassembled WGS sequence"/>
</dbReference>
<dbReference type="EMBL" id="SOJT01000134">
    <property type="protein sequence ID" value="TET28455.1"/>
    <property type="molecule type" value="Genomic_DNA"/>
</dbReference>
<organism evidence="8 9">
    <name type="scientific">Aerophobetes bacterium</name>
    <dbReference type="NCBI Taxonomy" id="2030807"/>
    <lineage>
        <taxon>Bacteria</taxon>
        <taxon>Candidatus Aerophobota</taxon>
    </lineage>
</organism>
<comment type="subcellular location">
    <subcellularLocation>
        <location evidence="7">Cell membrane</location>
        <topology evidence="7">Single-pass membrane protein</topology>
    </subcellularLocation>
</comment>
<gene>
    <name evidence="7 8" type="primary">mltG</name>
    <name evidence="8" type="ORF">E3J68_03020</name>
</gene>
<evidence type="ECO:0000256" key="3">
    <source>
        <dbReference type="ARBA" id="ARBA00022989"/>
    </source>
</evidence>
<dbReference type="GO" id="GO:0009252">
    <property type="term" value="P:peptidoglycan biosynthetic process"/>
    <property type="evidence" value="ECO:0007669"/>
    <property type="project" value="UniProtKB-UniRule"/>
</dbReference>
<proteinExistence type="inferred from homology"/>
<dbReference type="HAMAP" id="MF_02065">
    <property type="entry name" value="MltG"/>
    <property type="match status" value="1"/>
</dbReference>